<protein>
    <submittedName>
        <fullName evidence="9">Acyltransferase</fullName>
    </submittedName>
</protein>
<dbReference type="EMBL" id="JAAWUZ010000070">
    <property type="protein sequence ID" value="NSG31267.1"/>
    <property type="molecule type" value="Genomic_DNA"/>
</dbReference>
<dbReference type="GO" id="GO:0016746">
    <property type="term" value="F:acyltransferase activity"/>
    <property type="evidence" value="ECO:0007669"/>
    <property type="project" value="UniProtKB-KW"/>
</dbReference>
<comment type="caution">
    <text evidence="9">The sequence shown here is derived from an EMBL/GenBank/DDBJ whole genome shotgun (WGS) entry which is preliminary data.</text>
</comment>
<feature type="transmembrane region" description="Helical" evidence="7">
    <location>
        <begin position="297"/>
        <end position="318"/>
    </location>
</feature>
<evidence type="ECO:0000259" key="8">
    <source>
        <dbReference type="Pfam" id="PF01757"/>
    </source>
</evidence>
<feature type="domain" description="Acyltransferase 3" evidence="8">
    <location>
        <begin position="1"/>
        <end position="312"/>
    </location>
</feature>
<dbReference type="Pfam" id="PF01757">
    <property type="entry name" value="Acyl_transf_3"/>
    <property type="match status" value="1"/>
</dbReference>
<feature type="transmembrane region" description="Helical" evidence="7">
    <location>
        <begin position="146"/>
        <end position="166"/>
    </location>
</feature>
<accession>A0ABX2H2E7</accession>
<feature type="transmembrane region" description="Helical" evidence="7">
    <location>
        <begin position="73"/>
        <end position="94"/>
    </location>
</feature>
<evidence type="ECO:0000256" key="7">
    <source>
        <dbReference type="SAM" id="Phobius"/>
    </source>
</evidence>
<dbReference type="PANTHER" id="PTHR40074">
    <property type="entry name" value="O-ACETYLTRANSFERASE WECH"/>
    <property type="match status" value="1"/>
</dbReference>
<evidence type="ECO:0000313" key="10">
    <source>
        <dbReference type="Proteomes" id="UP000821846"/>
    </source>
</evidence>
<sequence>MLAMVFLHLFDRLDYANLYQPLLYFKGYPVVFYFAQLSDFCVMGFAFCSGYALIKLYRQYGRMKYIKSRLKSLFWLLVNFWIILFLFTIISIVIGNGKQIPGSVLEFMGNFTTVHVTYNGAWWYLFIYILLVVLSPIIFESFDKMPVTILALCSFFLYVTAYYVRFRMEGHGWLLEKYGTFGMTFFEFIIGYLCYRESWILKLRKWKDKKSPVVCSALGIILVVGMLLFHTLVIRSLFIAPVTGMTIVFLFTLWRKPVWVERMFMILGRHSTNIWLIHMFFYLCIFKNLVFKAKYPLLILAFMFGITIVVSTGINFVLGKLKRFTKGD</sequence>
<keyword evidence="4 7" id="KW-0812">Transmembrane</keyword>
<evidence type="ECO:0000313" key="9">
    <source>
        <dbReference type="EMBL" id="NSG31267.1"/>
    </source>
</evidence>
<keyword evidence="5 7" id="KW-1133">Transmembrane helix</keyword>
<evidence type="ECO:0000256" key="2">
    <source>
        <dbReference type="ARBA" id="ARBA00007400"/>
    </source>
</evidence>
<reference evidence="9 10" key="1">
    <citation type="journal article" date="2020" name="Cell Host Microbe">
        <title>Functional and Genomic Variation between Human-Derived Isolates of Lachnospiraceae Reveals Inter- and Intra-Species Diversity.</title>
        <authorList>
            <person name="Sorbara M.T."/>
            <person name="Littmann E.R."/>
            <person name="Fontana E."/>
            <person name="Moody T.U."/>
            <person name="Kohout C.E."/>
            <person name="Gjonbalaj M."/>
            <person name="Eaton V."/>
            <person name="Seok R."/>
            <person name="Leiner I.M."/>
            <person name="Pamer E.G."/>
        </authorList>
    </citation>
    <scope>NUCLEOTIDE SEQUENCE [LARGE SCALE GENOMIC DNA]</scope>
    <source>
        <strain evidence="9 10">MSK.14.16</strain>
    </source>
</reference>
<dbReference type="Proteomes" id="UP000821846">
    <property type="component" value="Unassembled WGS sequence"/>
</dbReference>
<keyword evidence="10" id="KW-1185">Reference proteome</keyword>
<proteinExistence type="inferred from homology"/>
<keyword evidence="3" id="KW-1003">Cell membrane</keyword>
<keyword evidence="9" id="KW-0808">Transferase</keyword>
<gene>
    <name evidence="9" type="ORF">HFM93_13575</name>
</gene>
<keyword evidence="9" id="KW-0012">Acyltransferase</keyword>
<feature type="transmembrane region" description="Helical" evidence="7">
    <location>
        <begin position="121"/>
        <end position="139"/>
    </location>
</feature>
<evidence type="ECO:0000256" key="5">
    <source>
        <dbReference type="ARBA" id="ARBA00022989"/>
    </source>
</evidence>
<feature type="transmembrane region" description="Helical" evidence="7">
    <location>
        <begin position="178"/>
        <end position="195"/>
    </location>
</feature>
<evidence type="ECO:0000256" key="3">
    <source>
        <dbReference type="ARBA" id="ARBA00022475"/>
    </source>
</evidence>
<comment type="similarity">
    <text evidence="2">Belongs to the acyltransferase 3 family.</text>
</comment>
<feature type="transmembrane region" description="Helical" evidence="7">
    <location>
        <begin position="30"/>
        <end position="53"/>
    </location>
</feature>
<keyword evidence="6 7" id="KW-0472">Membrane</keyword>
<evidence type="ECO:0000256" key="4">
    <source>
        <dbReference type="ARBA" id="ARBA00022692"/>
    </source>
</evidence>
<dbReference type="InterPro" id="IPR002656">
    <property type="entry name" value="Acyl_transf_3_dom"/>
</dbReference>
<organism evidence="9 10">
    <name type="scientific">Faecalicatena fissicatena</name>
    <dbReference type="NCBI Taxonomy" id="290055"/>
    <lineage>
        <taxon>Bacteria</taxon>
        <taxon>Bacillati</taxon>
        <taxon>Bacillota</taxon>
        <taxon>Clostridia</taxon>
        <taxon>Lachnospirales</taxon>
        <taxon>Lachnospiraceae</taxon>
        <taxon>Faecalicatena</taxon>
    </lineage>
</organism>
<feature type="transmembrane region" description="Helical" evidence="7">
    <location>
        <begin position="236"/>
        <end position="254"/>
    </location>
</feature>
<comment type="subcellular location">
    <subcellularLocation>
        <location evidence="1">Cell membrane</location>
        <topology evidence="1">Multi-pass membrane protein</topology>
    </subcellularLocation>
</comment>
<dbReference type="PANTHER" id="PTHR40074:SF2">
    <property type="entry name" value="O-ACETYLTRANSFERASE WECH"/>
    <property type="match status" value="1"/>
</dbReference>
<name>A0ABX2H2E7_9FIRM</name>
<evidence type="ECO:0000256" key="1">
    <source>
        <dbReference type="ARBA" id="ARBA00004651"/>
    </source>
</evidence>
<evidence type="ECO:0000256" key="6">
    <source>
        <dbReference type="ARBA" id="ARBA00023136"/>
    </source>
</evidence>
<feature type="transmembrane region" description="Helical" evidence="7">
    <location>
        <begin position="211"/>
        <end position="230"/>
    </location>
</feature>
<feature type="transmembrane region" description="Helical" evidence="7">
    <location>
        <begin position="274"/>
        <end position="291"/>
    </location>
</feature>